<comment type="function">
    <text evidence="1">Aux/IAA proteins are short-lived transcriptional factors that function as repressors of early auxin response genes at low auxin concentrations.</text>
</comment>
<dbReference type="GO" id="GO:0009734">
    <property type="term" value="P:auxin-activated signaling pathway"/>
    <property type="evidence" value="ECO:0007669"/>
    <property type="project" value="UniProtKB-UniRule"/>
</dbReference>
<dbReference type="GO" id="GO:0005634">
    <property type="term" value="C:nucleus"/>
    <property type="evidence" value="ECO:0007669"/>
    <property type="project" value="UniProtKB-SubCell"/>
</dbReference>
<comment type="subcellular location">
    <subcellularLocation>
        <location evidence="1">Nucleus</location>
    </subcellularLocation>
</comment>
<comment type="similarity">
    <text evidence="1">Belongs to the Aux/IAA family.</text>
</comment>
<sequence length="128" mass="14099">MFISCIQTVLTLFFLGEMAAHLSAGTKRGFFESIEPKTEAFQQQEQKDFLHLQTKAKLEKKMSQRTKNGSTTISSSKEMSASTPVVGLPLIRSSRKNLTSSSKQTVESAPGSSEMSPQNLQPLRKNSS</sequence>
<keyword evidence="1" id="KW-0804">Transcription</keyword>
<keyword evidence="1" id="KW-0927">Auxin signaling pathway</keyword>
<accession>A0AAV7G8B2</accession>
<feature type="signal peptide" evidence="3">
    <location>
        <begin position="1"/>
        <end position="24"/>
    </location>
</feature>
<dbReference type="EMBL" id="JAGFBR010000017">
    <property type="protein sequence ID" value="KAH0452048.1"/>
    <property type="molecule type" value="Genomic_DNA"/>
</dbReference>
<evidence type="ECO:0000313" key="5">
    <source>
        <dbReference type="EMBL" id="KAH0452048.1"/>
    </source>
</evidence>
<name>A0AAV7G8B2_DENCH</name>
<organism evidence="5 6">
    <name type="scientific">Dendrobium chrysotoxum</name>
    <name type="common">Orchid</name>
    <dbReference type="NCBI Taxonomy" id="161865"/>
    <lineage>
        <taxon>Eukaryota</taxon>
        <taxon>Viridiplantae</taxon>
        <taxon>Streptophyta</taxon>
        <taxon>Embryophyta</taxon>
        <taxon>Tracheophyta</taxon>
        <taxon>Spermatophyta</taxon>
        <taxon>Magnoliopsida</taxon>
        <taxon>Liliopsida</taxon>
        <taxon>Asparagales</taxon>
        <taxon>Orchidaceae</taxon>
        <taxon>Epidendroideae</taxon>
        <taxon>Malaxideae</taxon>
        <taxon>Dendrobiinae</taxon>
        <taxon>Dendrobium</taxon>
    </lineage>
</organism>
<keyword evidence="6" id="KW-1185">Reference proteome</keyword>
<dbReference type="AlphaFoldDB" id="A0AAV7G8B2"/>
<feature type="compositionally biased region" description="Polar residues" evidence="2">
    <location>
        <begin position="65"/>
        <end position="83"/>
    </location>
</feature>
<proteinExistence type="inferred from homology"/>
<evidence type="ECO:0000259" key="4">
    <source>
        <dbReference type="Pfam" id="PF02309"/>
    </source>
</evidence>
<feature type="compositionally biased region" description="Polar residues" evidence="2">
    <location>
        <begin position="96"/>
        <end position="128"/>
    </location>
</feature>
<evidence type="ECO:0000256" key="3">
    <source>
        <dbReference type="SAM" id="SignalP"/>
    </source>
</evidence>
<evidence type="ECO:0000256" key="2">
    <source>
        <dbReference type="SAM" id="MobiDB-lite"/>
    </source>
</evidence>
<dbReference type="InterPro" id="IPR033389">
    <property type="entry name" value="AUX/IAA_dom"/>
</dbReference>
<comment type="caution">
    <text evidence="5">The sequence shown here is derived from an EMBL/GenBank/DDBJ whole genome shotgun (WGS) entry which is preliminary data.</text>
</comment>
<reference evidence="5 6" key="1">
    <citation type="journal article" date="2021" name="Hortic Res">
        <title>Chromosome-scale assembly of the Dendrobium chrysotoxum genome enhances the understanding of orchid evolution.</title>
        <authorList>
            <person name="Zhang Y."/>
            <person name="Zhang G.Q."/>
            <person name="Zhang D."/>
            <person name="Liu X.D."/>
            <person name="Xu X.Y."/>
            <person name="Sun W.H."/>
            <person name="Yu X."/>
            <person name="Zhu X."/>
            <person name="Wang Z.W."/>
            <person name="Zhao X."/>
            <person name="Zhong W.Y."/>
            <person name="Chen H."/>
            <person name="Yin W.L."/>
            <person name="Huang T."/>
            <person name="Niu S.C."/>
            <person name="Liu Z.J."/>
        </authorList>
    </citation>
    <scope>NUCLEOTIDE SEQUENCE [LARGE SCALE GENOMIC DNA]</scope>
    <source>
        <strain evidence="5">Lindl</strain>
    </source>
</reference>
<comment type="subunit">
    <text evidence="1">Homodimers and heterodimers.</text>
</comment>
<gene>
    <name evidence="5" type="ORF">IEQ34_019347</name>
</gene>
<keyword evidence="3" id="KW-0732">Signal</keyword>
<keyword evidence="1" id="KW-0539">Nucleus</keyword>
<keyword evidence="1" id="KW-0678">Repressor</keyword>
<protein>
    <recommendedName>
        <fullName evidence="1">Auxin-responsive protein</fullName>
    </recommendedName>
</protein>
<dbReference type="Proteomes" id="UP000775213">
    <property type="component" value="Unassembled WGS sequence"/>
</dbReference>
<feature type="chain" id="PRO_5043820978" description="Auxin-responsive protein" evidence="3">
    <location>
        <begin position="25"/>
        <end position="128"/>
    </location>
</feature>
<feature type="region of interest" description="Disordered" evidence="2">
    <location>
        <begin position="57"/>
        <end position="128"/>
    </location>
</feature>
<keyword evidence="1" id="KW-0805">Transcription regulation</keyword>
<evidence type="ECO:0000256" key="1">
    <source>
        <dbReference type="RuleBase" id="RU004549"/>
    </source>
</evidence>
<dbReference type="Pfam" id="PF02309">
    <property type="entry name" value="AUX_IAA"/>
    <property type="match status" value="1"/>
</dbReference>
<feature type="domain" description="AUX/IAA" evidence="4">
    <location>
        <begin position="22"/>
        <end position="109"/>
    </location>
</feature>
<evidence type="ECO:0000313" key="6">
    <source>
        <dbReference type="Proteomes" id="UP000775213"/>
    </source>
</evidence>